<evidence type="ECO:0000259" key="11">
    <source>
        <dbReference type="PROSITE" id="PS50104"/>
    </source>
</evidence>
<evidence type="ECO:0000256" key="5">
    <source>
        <dbReference type="ARBA" id="ARBA00022753"/>
    </source>
</evidence>
<proteinExistence type="inferred from homology"/>
<evidence type="ECO:0000256" key="2">
    <source>
        <dbReference type="ARBA" id="ARBA00009666"/>
    </source>
</evidence>
<feature type="domain" description="VHS" evidence="12">
    <location>
        <begin position="13"/>
        <end position="137"/>
    </location>
</feature>
<dbReference type="GO" id="GO:0043130">
    <property type="term" value="F:ubiquitin binding"/>
    <property type="evidence" value="ECO:0007669"/>
    <property type="project" value="InterPro"/>
</dbReference>
<keyword evidence="5" id="KW-0967">Endosome</keyword>
<feature type="domain" description="SH3" evidence="10">
    <location>
        <begin position="229"/>
        <end position="288"/>
    </location>
</feature>
<evidence type="ECO:0000256" key="9">
    <source>
        <dbReference type="SAM" id="MobiDB-lite"/>
    </source>
</evidence>
<dbReference type="SMART" id="SM00726">
    <property type="entry name" value="UIM"/>
    <property type="match status" value="1"/>
</dbReference>
<organism evidence="13 14">
    <name type="scientific">Adineta ricciae</name>
    <name type="common">Rotifer</name>
    <dbReference type="NCBI Taxonomy" id="249248"/>
    <lineage>
        <taxon>Eukaryota</taxon>
        <taxon>Metazoa</taxon>
        <taxon>Spiralia</taxon>
        <taxon>Gnathifera</taxon>
        <taxon>Rotifera</taxon>
        <taxon>Eurotatoria</taxon>
        <taxon>Bdelloidea</taxon>
        <taxon>Adinetida</taxon>
        <taxon>Adinetidae</taxon>
        <taxon>Adineta</taxon>
    </lineage>
</organism>
<feature type="region of interest" description="Disordered" evidence="9">
    <location>
        <begin position="289"/>
        <end position="313"/>
    </location>
</feature>
<dbReference type="CDD" id="cd21388">
    <property type="entry name" value="GAT_STAM"/>
    <property type="match status" value="1"/>
</dbReference>
<feature type="region of interest" description="Disordered" evidence="9">
    <location>
        <begin position="1193"/>
        <end position="1222"/>
    </location>
</feature>
<evidence type="ECO:0000256" key="6">
    <source>
        <dbReference type="ARBA" id="ARBA00022927"/>
    </source>
</evidence>
<feature type="region of interest" description="Disordered" evidence="9">
    <location>
        <begin position="499"/>
        <end position="524"/>
    </location>
</feature>
<comment type="caution">
    <text evidence="13">The sequence shown here is derived from an EMBL/GenBank/DDBJ whole genome shotgun (WGS) entry which is preliminary data.</text>
</comment>
<feature type="compositionally biased region" description="Low complexity" evidence="9">
    <location>
        <begin position="212"/>
        <end position="227"/>
    </location>
</feature>
<dbReference type="Proteomes" id="UP000663828">
    <property type="component" value="Unassembled WGS sequence"/>
</dbReference>
<dbReference type="Gene3D" id="2.30.30.40">
    <property type="entry name" value="SH3 Domains"/>
    <property type="match status" value="1"/>
</dbReference>
<dbReference type="PROSITE" id="PS50002">
    <property type="entry name" value="SH3"/>
    <property type="match status" value="1"/>
</dbReference>
<sequence>MAAKAFQVALDAATNENNTEDNWDRILEVCDYVKNGQVKPNELLDQIVKRLKQTRKAKLQMNALTLFDAAVKNCGQQFHQAFTSRATMNALVEVIDDSHTENIVRNRIGSLLKQWMNDPEFKDKAQYAMLGATYKKLTTEKNYTFIDGPNHQSISSAGTTVAGVAARKTQDDLLAKREEEEFAKAIALSMQEANQSKPQQTATNSLYPSMQPSSSTNPTSVSTITNSVGNEKKAKALYDFEAAEDNEVTFKAGDILIITDDSDQHWWKGINNGVEGLFPANFVTKNLQQQVDSPSQSNGTANDSNQKQQQRQNEIVKDQVVIDERLIDRCLGMLQNADPTGEIEADSNEMLMLEDTCYAMGPLIDHELEKVDRKHVQLEELNKNLREAMDLYHRLMEEGRIRAAQAKTNAAQLANQMYQQTQIPTQQYYPGHPSLPPQQQQQPPPPMMYQPSQMYNNQMPPQTQSSMPYIPQQATGAYYVDPNLQQTQPVHMMYAMPPNMMPPQQQQPAAYSETQSDSNSRSDSVANTLLVHRSMSESRPTRQRTIQVVSLLDKIHLKKEPDLPTLLSNLRESLLKKSEDNDQIDSNIIQLTESIKVKLEGLEKFDQKKEAFDILQTTLETFINDIISITKLPNILSNERFLDIIHIISFSAETLDFRSIIENDPPYARTICFRFFNLLASPVITDFLNDKISLVLFGLIAYVLSTITSYICLTIEVVVFKKNELENQVPILRSLLKYIDRHKTNSDCTEKRTAADSLLNFIWSLVNDTSLVPTLIEAECPKYVLQWTANEDIPLGMQQPCIHIIHNIARHEKGVKVLNDANGITILKDFKRRVLDPNKNNQDELYTELRLLYSMAVSLLTEPKENHEDLDNLRKILDQLMQLAVDAGQSVQNKYRGFHVSEPIVVLTKLCIHDEILDYVLNESNVQRMEAPTKIQFFCQLLVKFRAAVATDDDLDQLTLIALFNIIWSISFHDKYLAELKKNFQFLLTIKTLAVDDTAGSVDQYVPNHMSSIPKAAQGILWNLDEDNPGRLIRNTTTESTETALVEPVTDETNKTRVMVSYCHTDQEFCHQLVDALKKDNRLHVWVDFAYCHTEDFWEEIGEAIEKANVVLFLMSKEYQDSKSCRQEVMYAKDSLKKRFIPIYVKKDFQASGWLGVRIVGPQYIRFEKRPFPDTMKELLKLIFEDKTTTVSAPKEEIKPLPPPPVAETKPPESTISTAKPSEPIPTLTDFKPLKKPVEQWTSKDISQWFSDNQIQRELVDIYDFKHGTELLLYSQCLRPDWQIEYNDIKERYQQKYHTPLYRDQFVRFVGAMNRLKPSQSKSKTCVIS</sequence>
<dbReference type="PROSITE" id="PS50330">
    <property type="entry name" value="UIM"/>
    <property type="match status" value="1"/>
</dbReference>
<dbReference type="GO" id="GO:0043328">
    <property type="term" value="P:protein transport to vacuole involved in ubiquitin-dependent protein catabolic process via the multivesicular body sorting pathway"/>
    <property type="evidence" value="ECO:0007669"/>
    <property type="project" value="TreeGrafter"/>
</dbReference>
<dbReference type="Pfam" id="PF00790">
    <property type="entry name" value="VHS"/>
    <property type="match status" value="1"/>
</dbReference>
<dbReference type="GO" id="GO:0035091">
    <property type="term" value="F:phosphatidylinositol binding"/>
    <property type="evidence" value="ECO:0007669"/>
    <property type="project" value="InterPro"/>
</dbReference>
<dbReference type="InterPro" id="IPR008942">
    <property type="entry name" value="ENTH_VHS"/>
</dbReference>
<dbReference type="GO" id="GO:0033565">
    <property type="term" value="C:ESCRT-0 complex"/>
    <property type="evidence" value="ECO:0007669"/>
    <property type="project" value="TreeGrafter"/>
</dbReference>
<dbReference type="SMART" id="SM00326">
    <property type="entry name" value="SH3"/>
    <property type="match status" value="1"/>
</dbReference>
<feature type="domain" description="TIR" evidence="11">
    <location>
        <begin position="1054"/>
        <end position="1187"/>
    </location>
</feature>
<dbReference type="InterPro" id="IPR016024">
    <property type="entry name" value="ARM-type_fold"/>
</dbReference>
<feature type="region of interest" description="Disordered" evidence="9">
    <location>
        <begin position="426"/>
        <end position="465"/>
    </location>
</feature>
<dbReference type="InterPro" id="IPR000157">
    <property type="entry name" value="TIR_dom"/>
</dbReference>
<dbReference type="InterPro" id="IPR035897">
    <property type="entry name" value="Toll_tir_struct_dom_sf"/>
</dbReference>
<dbReference type="Pfam" id="PF13676">
    <property type="entry name" value="TIR_2"/>
    <property type="match status" value="1"/>
</dbReference>
<dbReference type="GO" id="GO:0007165">
    <property type="term" value="P:signal transduction"/>
    <property type="evidence" value="ECO:0007669"/>
    <property type="project" value="InterPro"/>
</dbReference>
<protein>
    <submittedName>
        <fullName evidence="13">Uncharacterized protein</fullName>
    </submittedName>
</protein>
<dbReference type="EMBL" id="CAJNOR010004034">
    <property type="protein sequence ID" value="CAF1469677.1"/>
    <property type="molecule type" value="Genomic_DNA"/>
</dbReference>
<reference evidence="13" key="1">
    <citation type="submission" date="2021-02" db="EMBL/GenBank/DDBJ databases">
        <authorList>
            <person name="Nowell W R."/>
        </authorList>
    </citation>
    <scope>NUCLEOTIDE SEQUENCE</scope>
</reference>
<dbReference type="SUPFAM" id="SSF48464">
    <property type="entry name" value="ENTH/VHS domain"/>
    <property type="match status" value="1"/>
</dbReference>
<dbReference type="InterPro" id="IPR003903">
    <property type="entry name" value="UIM_dom"/>
</dbReference>
<keyword evidence="6" id="KW-0653">Protein transport</keyword>
<feature type="compositionally biased region" description="Polar residues" evidence="9">
    <location>
        <begin position="191"/>
        <end position="211"/>
    </location>
</feature>
<accession>A0A815QYK9</accession>
<dbReference type="PANTHER" id="PTHR45929">
    <property type="entry name" value="JAK PATHWAY SIGNAL TRANSDUCTION ADAPTOR MOLECULE"/>
    <property type="match status" value="1"/>
</dbReference>
<feature type="region of interest" description="Disordered" evidence="9">
    <location>
        <begin position="191"/>
        <end position="227"/>
    </location>
</feature>
<dbReference type="PRINTS" id="PR00452">
    <property type="entry name" value="SH3DOMAIN"/>
</dbReference>
<evidence type="ECO:0000256" key="1">
    <source>
        <dbReference type="ARBA" id="ARBA00004177"/>
    </source>
</evidence>
<evidence type="ECO:0000259" key="10">
    <source>
        <dbReference type="PROSITE" id="PS50002"/>
    </source>
</evidence>
<gene>
    <name evidence="13" type="ORF">XAT740_LOCUS37904</name>
</gene>
<evidence type="ECO:0000259" key="12">
    <source>
        <dbReference type="PROSITE" id="PS50179"/>
    </source>
</evidence>
<dbReference type="SUPFAM" id="SSF48371">
    <property type="entry name" value="ARM repeat"/>
    <property type="match status" value="1"/>
</dbReference>
<dbReference type="FunFam" id="2.30.30.40:FF:000072">
    <property type="entry name" value="Unconventional Myosin IB"/>
    <property type="match status" value="1"/>
</dbReference>
<evidence type="ECO:0000256" key="3">
    <source>
        <dbReference type="ARBA" id="ARBA00022443"/>
    </source>
</evidence>
<dbReference type="PANTHER" id="PTHR45929:SF3">
    <property type="entry name" value="JAK PATHWAY SIGNAL TRANSDUCTION ADAPTOR MOLECULE"/>
    <property type="match status" value="1"/>
</dbReference>
<comment type="subcellular location">
    <subcellularLocation>
        <location evidence="1">Endosome</location>
    </subcellularLocation>
</comment>
<evidence type="ECO:0000256" key="7">
    <source>
        <dbReference type="PROSITE-ProRule" id="PRU00192"/>
    </source>
</evidence>
<dbReference type="SUPFAM" id="SSF52200">
    <property type="entry name" value="Toll/Interleukin receptor TIR domain"/>
    <property type="match status" value="1"/>
</dbReference>
<evidence type="ECO:0000256" key="4">
    <source>
        <dbReference type="ARBA" id="ARBA00022448"/>
    </source>
</evidence>
<dbReference type="PROSITE" id="PS50104">
    <property type="entry name" value="TIR"/>
    <property type="match status" value="1"/>
</dbReference>
<dbReference type="SMART" id="SM00288">
    <property type="entry name" value="VHS"/>
    <property type="match status" value="1"/>
</dbReference>
<dbReference type="InterPro" id="IPR036028">
    <property type="entry name" value="SH3-like_dom_sf"/>
</dbReference>
<evidence type="ECO:0000256" key="8">
    <source>
        <dbReference type="SAM" id="Coils"/>
    </source>
</evidence>
<name>A0A815QYK9_ADIRI</name>
<dbReference type="InterPro" id="IPR002014">
    <property type="entry name" value="VHS_dom"/>
</dbReference>
<dbReference type="InterPro" id="IPR001452">
    <property type="entry name" value="SH3_domain"/>
</dbReference>
<evidence type="ECO:0000313" key="13">
    <source>
        <dbReference type="EMBL" id="CAF1469677.1"/>
    </source>
</evidence>
<comment type="similarity">
    <text evidence="2">Belongs to the STAM family.</text>
</comment>
<dbReference type="Pfam" id="PF00018">
    <property type="entry name" value="SH3_1"/>
    <property type="match status" value="1"/>
</dbReference>
<feature type="compositionally biased region" description="Low complexity" evidence="9">
    <location>
        <begin position="499"/>
        <end position="511"/>
    </location>
</feature>
<keyword evidence="8" id="KW-0175">Coiled coil</keyword>
<feature type="coiled-coil region" evidence="8">
    <location>
        <begin position="364"/>
        <end position="416"/>
    </location>
</feature>
<feature type="compositionally biased region" description="Polar residues" evidence="9">
    <location>
        <begin position="512"/>
        <end position="524"/>
    </location>
</feature>
<keyword evidence="4" id="KW-0813">Transport</keyword>
<dbReference type="Gene3D" id="1.25.40.90">
    <property type="match status" value="1"/>
</dbReference>
<keyword evidence="3 7" id="KW-0728">SH3 domain</keyword>
<dbReference type="InterPro" id="IPR050670">
    <property type="entry name" value="STAM"/>
</dbReference>
<evidence type="ECO:0000313" key="14">
    <source>
        <dbReference type="Proteomes" id="UP000663828"/>
    </source>
</evidence>
<keyword evidence="14" id="KW-1185">Reference proteome</keyword>
<dbReference type="Gene3D" id="1.20.5.1940">
    <property type="match status" value="1"/>
</dbReference>
<dbReference type="SUPFAM" id="SSF50044">
    <property type="entry name" value="SH3-domain"/>
    <property type="match status" value="1"/>
</dbReference>
<dbReference type="PROSITE" id="PS50179">
    <property type="entry name" value="VHS"/>
    <property type="match status" value="1"/>
</dbReference>
<feature type="compositionally biased region" description="Polar residues" evidence="9">
    <location>
        <begin position="456"/>
        <end position="465"/>
    </location>
</feature>
<dbReference type="Gene3D" id="3.40.50.10140">
    <property type="entry name" value="Toll/interleukin-1 receptor homology (TIR) domain"/>
    <property type="match status" value="1"/>
</dbReference>